<evidence type="ECO:0000313" key="2">
    <source>
        <dbReference type="EMBL" id="MPM70853.1"/>
    </source>
</evidence>
<dbReference type="Pfam" id="PF17770">
    <property type="entry name" value="RNase_J_C"/>
    <property type="match status" value="1"/>
</dbReference>
<keyword evidence="2" id="KW-0378">Hydrolase</keyword>
<dbReference type="SUPFAM" id="SSF56281">
    <property type="entry name" value="Metallo-hydrolase/oxidoreductase"/>
    <property type="match status" value="1"/>
</dbReference>
<name>A0A645C693_9ZZZZ</name>
<evidence type="ECO:0000259" key="1">
    <source>
        <dbReference type="Pfam" id="PF17770"/>
    </source>
</evidence>
<dbReference type="InterPro" id="IPR042173">
    <property type="entry name" value="RNase_J_2"/>
</dbReference>
<proteinExistence type="predicted"/>
<dbReference type="EC" id="3.1.-.-" evidence="2"/>
<organism evidence="2">
    <name type="scientific">bioreactor metagenome</name>
    <dbReference type="NCBI Taxonomy" id="1076179"/>
    <lineage>
        <taxon>unclassified sequences</taxon>
        <taxon>metagenomes</taxon>
        <taxon>ecological metagenomes</taxon>
    </lineage>
</organism>
<dbReference type="Gene3D" id="3.10.20.580">
    <property type="match status" value="1"/>
</dbReference>
<gene>
    <name evidence="2" type="primary">rnjB_3</name>
    <name evidence="2" type="ORF">SDC9_117814</name>
</gene>
<feature type="domain" description="Ribonuclease J C-terminal" evidence="1">
    <location>
        <begin position="390"/>
        <end position="491"/>
    </location>
</feature>
<dbReference type="Gene3D" id="3.60.15.10">
    <property type="entry name" value="Ribonuclease Z/Hydroxyacylglutathione hydrolase-like"/>
    <property type="match status" value="1"/>
</dbReference>
<dbReference type="PANTHER" id="PTHR43694:SF1">
    <property type="entry name" value="RIBONUCLEASE J"/>
    <property type="match status" value="1"/>
</dbReference>
<sequence>MTHAHDEQVGALPFFYEQAPAPVYGTSASLFTLNSHRILLSHEVKYDYRVVTTSSAFLIAGHEVRLFQTCHNAANSFGVSIMIDKGQIVYSGDYIVDYETNNPNYLFDLQAIGDLARRPTLLLMTESLSADSDGYCSPNHKLTGHLAPYLESSEGRVFIAASWENTYGIQEIINLCVANHKKLAFSHETKEILDELERLGVSKIPSENILNADDIFRCREQDMVILFLGYREFLYDHVSELAEGKLNDRKMFLKPTDTFILASPPSDSIEEDFTATVDKLFRTGCEVVYLKKKELAGMHARKNDLKLLLAIFKPKYYLPVKGLFSKLLANAKLATSMNIGLNHTNTFVMENGMVLDIAENGVAKIIQNSNIDVRELLVDGLGVSEVGNQIIEERTKLGVDGVVIIATTISRSKKEIIAKPDCQMRGFVFVKEAEPLLKEVTNIFIEELEKGLKSDKFDKDKVQEIFKDRVKKTIRYQIRRDPVVIPIIEEVE</sequence>
<dbReference type="AlphaFoldDB" id="A0A645C693"/>
<dbReference type="Gene3D" id="3.40.50.10710">
    <property type="entry name" value="Metallo-hydrolase/oxidoreductase"/>
    <property type="match status" value="1"/>
</dbReference>
<dbReference type="InterPro" id="IPR036866">
    <property type="entry name" value="RibonucZ/Hydroxyglut_hydro"/>
</dbReference>
<protein>
    <submittedName>
        <fullName evidence="2">Ribonuclease J2</fullName>
        <ecNumber evidence="2">3.1.-.-</ecNumber>
    </submittedName>
</protein>
<dbReference type="GO" id="GO:0016787">
    <property type="term" value="F:hydrolase activity"/>
    <property type="evidence" value="ECO:0007669"/>
    <property type="project" value="UniProtKB-KW"/>
</dbReference>
<dbReference type="InterPro" id="IPR041636">
    <property type="entry name" value="RNase_J_C"/>
</dbReference>
<comment type="caution">
    <text evidence="2">The sequence shown here is derived from an EMBL/GenBank/DDBJ whole genome shotgun (WGS) entry which is preliminary data.</text>
</comment>
<accession>A0A645C693</accession>
<reference evidence="2" key="1">
    <citation type="submission" date="2019-08" db="EMBL/GenBank/DDBJ databases">
        <authorList>
            <person name="Kucharzyk K."/>
            <person name="Murdoch R.W."/>
            <person name="Higgins S."/>
            <person name="Loffler F."/>
        </authorList>
    </citation>
    <scope>NUCLEOTIDE SEQUENCE</scope>
</reference>
<dbReference type="PANTHER" id="PTHR43694">
    <property type="entry name" value="RIBONUCLEASE J"/>
    <property type="match status" value="1"/>
</dbReference>
<dbReference type="EMBL" id="VSSQ01023741">
    <property type="protein sequence ID" value="MPM70853.1"/>
    <property type="molecule type" value="Genomic_DNA"/>
</dbReference>